<dbReference type="InterPro" id="IPR023631">
    <property type="entry name" value="Amidase_dom"/>
</dbReference>
<evidence type="ECO:0000259" key="1">
    <source>
        <dbReference type="Pfam" id="PF01425"/>
    </source>
</evidence>
<proteinExistence type="predicted"/>
<protein>
    <recommendedName>
        <fullName evidence="1">Amidase domain-containing protein</fullName>
    </recommendedName>
</protein>
<dbReference type="SUPFAM" id="SSF75304">
    <property type="entry name" value="Amidase signature (AS) enzymes"/>
    <property type="match status" value="1"/>
</dbReference>
<organism evidence="2">
    <name type="scientific">marine metagenome</name>
    <dbReference type="NCBI Taxonomy" id="408172"/>
    <lineage>
        <taxon>unclassified sequences</taxon>
        <taxon>metagenomes</taxon>
        <taxon>ecological metagenomes</taxon>
    </lineage>
</organism>
<name>A0A383BR47_9ZZZZ</name>
<dbReference type="EMBL" id="UINC01202460">
    <property type="protein sequence ID" value="SVE22273.1"/>
    <property type="molecule type" value="Genomic_DNA"/>
</dbReference>
<dbReference type="InterPro" id="IPR000120">
    <property type="entry name" value="Amidase"/>
</dbReference>
<dbReference type="PANTHER" id="PTHR11895:SF151">
    <property type="entry name" value="GLUTAMYL-TRNA(GLN) AMIDOTRANSFERASE SUBUNIT A"/>
    <property type="match status" value="1"/>
</dbReference>
<dbReference type="PANTHER" id="PTHR11895">
    <property type="entry name" value="TRANSAMIDASE"/>
    <property type="match status" value="1"/>
</dbReference>
<dbReference type="AlphaFoldDB" id="A0A383BR47"/>
<evidence type="ECO:0000313" key="2">
    <source>
        <dbReference type="EMBL" id="SVE22273.1"/>
    </source>
</evidence>
<feature type="non-terminal residue" evidence="2">
    <location>
        <position position="96"/>
    </location>
</feature>
<dbReference type="Gene3D" id="3.90.1300.10">
    <property type="entry name" value="Amidase signature (AS) domain"/>
    <property type="match status" value="1"/>
</dbReference>
<reference evidence="2" key="1">
    <citation type="submission" date="2018-05" db="EMBL/GenBank/DDBJ databases">
        <authorList>
            <person name="Lanie J.A."/>
            <person name="Ng W.-L."/>
            <person name="Kazmierczak K.M."/>
            <person name="Andrzejewski T.M."/>
            <person name="Davidsen T.M."/>
            <person name="Wayne K.J."/>
            <person name="Tettelin H."/>
            <person name="Glass J.I."/>
            <person name="Rusch D."/>
            <person name="Podicherti R."/>
            <person name="Tsui H.-C.T."/>
            <person name="Winkler M.E."/>
        </authorList>
    </citation>
    <scope>NUCLEOTIDE SEQUENCE</scope>
</reference>
<dbReference type="InterPro" id="IPR036928">
    <property type="entry name" value="AS_sf"/>
</dbReference>
<dbReference type="GO" id="GO:0003824">
    <property type="term" value="F:catalytic activity"/>
    <property type="evidence" value="ECO:0007669"/>
    <property type="project" value="InterPro"/>
</dbReference>
<feature type="domain" description="Amidase" evidence="1">
    <location>
        <begin position="24"/>
        <end position="96"/>
    </location>
</feature>
<accession>A0A383BR47</accession>
<dbReference type="Pfam" id="PF01425">
    <property type="entry name" value="Amidase"/>
    <property type="match status" value="1"/>
</dbReference>
<feature type="non-terminal residue" evidence="2">
    <location>
        <position position="1"/>
    </location>
</feature>
<sequence>VALNELTACDVIQRVRSGETSSVEVTQSVLDRIESAEPTLNAFVSVDVERALARAESIDNRRSRGEELGGLAGVPIAVKDVICVRGGRTTCGSRIL</sequence>
<gene>
    <name evidence="2" type="ORF">METZ01_LOCUS475127</name>
</gene>